<geneLocation type="plasmid" evidence="1">
    <name>pDson02</name>
</geneLocation>
<name>A0AAU7UGT1_9DEIO</name>
<protein>
    <recommendedName>
        <fullName evidence="2">Transposase</fullName>
    </recommendedName>
</protein>
<gene>
    <name evidence="1" type="ORF">ABOD76_21645</name>
</gene>
<organism evidence="1">
    <name type="scientific">Deinococcus sonorensis KR-87</name>
    <dbReference type="NCBI Taxonomy" id="694439"/>
    <lineage>
        <taxon>Bacteria</taxon>
        <taxon>Thermotogati</taxon>
        <taxon>Deinococcota</taxon>
        <taxon>Deinococci</taxon>
        <taxon>Deinococcales</taxon>
        <taxon>Deinococcaceae</taxon>
        <taxon>Deinococcus</taxon>
    </lineage>
</organism>
<sequence>MLNHLVHPTGKRAQAGQVGGERGAVPLIHVLDQPEEVADDGALPSGDLGWGCCLPI</sequence>
<proteinExistence type="predicted"/>
<accession>A0AAU7UGT1</accession>
<dbReference type="AlphaFoldDB" id="A0AAU7UGT1"/>
<dbReference type="KEGG" id="dsc:ABOD76_21645"/>
<keyword evidence="1" id="KW-0614">Plasmid</keyword>
<evidence type="ECO:0008006" key="2">
    <source>
        <dbReference type="Google" id="ProtNLM"/>
    </source>
</evidence>
<dbReference type="EMBL" id="CP158300">
    <property type="protein sequence ID" value="XBV87300.1"/>
    <property type="molecule type" value="Genomic_DNA"/>
</dbReference>
<evidence type="ECO:0000313" key="1">
    <source>
        <dbReference type="EMBL" id="XBV87300.1"/>
    </source>
</evidence>
<reference evidence="1" key="1">
    <citation type="submission" date="2024-06" db="EMBL/GenBank/DDBJ databases">
        <title>Draft Genome Sequence of Deinococcus sonorensis Type Strain KR-87, a Biofilm Producing Representative of the Genus Deinococcus.</title>
        <authorList>
            <person name="Boren L.S."/>
            <person name="Grosso R.A."/>
            <person name="Hugenberg-Cox A.N."/>
            <person name="Hill J.T.E."/>
            <person name="Albert C.M."/>
            <person name="Tuohy J.M."/>
        </authorList>
    </citation>
    <scope>NUCLEOTIDE SEQUENCE</scope>
    <source>
        <strain evidence="1">KR-87</strain>
        <plasmid evidence="1">pDson02</plasmid>
    </source>
</reference>
<dbReference type="RefSeq" id="WP_350245450.1">
    <property type="nucleotide sequence ID" value="NZ_CP158300.1"/>
</dbReference>